<dbReference type="eggNOG" id="COG1396">
    <property type="taxonomic scope" value="Bacteria"/>
</dbReference>
<keyword evidence="4" id="KW-1185">Reference proteome</keyword>
<organism evidence="3 4">
    <name type="scientific">Cellulosilyticum lentocellum (strain ATCC 49066 / DSM 5427 / NCIMB 11756 / RHM5)</name>
    <name type="common">Clostridium lentocellum</name>
    <dbReference type="NCBI Taxonomy" id="642492"/>
    <lineage>
        <taxon>Bacteria</taxon>
        <taxon>Bacillati</taxon>
        <taxon>Bacillota</taxon>
        <taxon>Clostridia</taxon>
        <taxon>Lachnospirales</taxon>
        <taxon>Cellulosilyticaceae</taxon>
        <taxon>Cellulosilyticum</taxon>
    </lineage>
</organism>
<sequence length="159" mass="18644">MYGEKLKQLRKEKKISQKELAELSGLSISYIQQIESGKKNNPSLEALTAIAKVLDTPMYHLLDESMKEYKDEFYFKQCIDWLRPILIDEPEYASEEAQRIYGYTLTILETLEHAYNNPNIREEYYYDVVNFLQYLSYRYGFDPATGVGIVPPTDSKEEE</sequence>
<dbReference type="InterPro" id="IPR050807">
    <property type="entry name" value="TransReg_Diox_bact_type"/>
</dbReference>
<dbReference type="EMBL" id="CP002582">
    <property type="protein sequence ID" value="ADZ83131.1"/>
    <property type="molecule type" value="Genomic_DNA"/>
</dbReference>
<dbReference type="HOGENOM" id="CLU_1657684_0_0_9"/>
<dbReference type="AlphaFoldDB" id="F2JIA3"/>
<dbReference type="InterPro" id="IPR010982">
    <property type="entry name" value="Lambda_DNA-bd_dom_sf"/>
</dbReference>
<dbReference type="InterPro" id="IPR001387">
    <property type="entry name" value="Cro/C1-type_HTH"/>
</dbReference>
<evidence type="ECO:0000259" key="2">
    <source>
        <dbReference type="PROSITE" id="PS50943"/>
    </source>
</evidence>
<dbReference type="CDD" id="cd00093">
    <property type="entry name" value="HTH_XRE"/>
    <property type="match status" value="1"/>
</dbReference>
<dbReference type="RefSeq" id="WP_013656430.1">
    <property type="nucleotide sequence ID" value="NC_015275.1"/>
</dbReference>
<protein>
    <submittedName>
        <fullName evidence="3">Helix-turn-helix domain protein</fullName>
    </submittedName>
</protein>
<evidence type="ECO:0000313" key="3">
    <source>
        <dbReference type="EMBL" id="ADZ83131.1"/>
    </source>
</evidence>
<reference evidence="3 4" key="1">
    <citation type="journal article" date="2011" name="J. Bacteriol.">
        <title>Complete genome sequence of the cellulose-degrading bacterium Cellulosilyticum lentocellum.</title>
        <authorList>
            <consortium name="US DOE Joint Genome Institute"/>
            <person name="Miller D.A."/>
            <person name="Suen G."/>
            <person name="Bruce D."/>
            <person name="Copeland A."/>
            <person name="Cheng J.F."/>
            <person name="Detter C."/>
            <person name="Goodwin L.A."/>
            <person name="Han C.S."/>
            <person name="Hauser L.J."/>
            <person name="Land M.L."/>
            <person name="Lapidus A."/>
            <person name="Lucas S."/>
            <person name="Meincke L."/>
            <person name="Pitluck S."/>
            <person name="Tapia R."/>
            <person name="Teshima H."/>
            <person name="Woyke T."/>
            <person name="Fox B.G."/>
            <person name="Angert E.R."/>
            <person name="Currie C.R."/>
        </authorList>
    </citation>
    <scope>NUCLEOTIDE SEQUENCE [LARGE SCALE GENOMIC DNA]</scope>
    <source>
        <strain evidence="4">ATCC 49066 / DSM 5427 / NCIMB 11756 / RHM5</strain>
    </source>
</reference>
<dbReference type="SUPFAM" id="SSF47413">
    <property type="entry name" value="lambda repressor-like DNA-binding domains"/>
    <property type="match status" value="1"/>
</dbReference>
<dbReference type="Proteomes" id="UP000008467">
    <property type="component" value="Chromosome"/>
</dbReference>
<accession>F2JIA3</accession>
<gene>
    <name evidence="3" type="ordered locus">Clole_1405</name>
</gene>
<evidence type="ECO:0000313" key="4">
    <source>
        <dbReference type="Proteomes" id="UP000008467"/>
    </source>
</evidence>
<name>F2JIA3_CELLD</name>
<proteinExistence type="predicted"/>
<dbReference type="SMART" id="SM00530">
    <property type="entry name" value="HTH_XRE"/>
    <property type="match status" value="1"/>
</dbReference>
<keyword evidence="1" id="KW-0238">DNA-binding</keyword>
<dbReference type="PANTHER" id="PTHR46797">
    <property type="entry name" value="HTH-TYPE TRANSCRIPTIONAL REGULATOR"/>
    <property type="match status" value="1"/>
</dbReference>
<dbReference type="GO" id="GO:0003700">
    <property type="term" value="F:DNA-binding transcription factor activity"/>
    <property type="evidence" value="ECO:0007669"/>
    <property type="project" value="TreeGrafter"/>
</dbReference>
<feature type="domain" description="HTH cro/C1-type" evidence="2">
    <location>
        <begin position="6"/>
        <end position="61"/>
    </location>
</feature>
<dbReference type="Pfam" id="PF01381">
    <property type="entry name" value="HTH_3"/>
    <property type="match status" value="1"/>
</dbReference>
<dbReference type="STRING" id="642492.Clole_1405"/>
<dbReference type="PANTHER" id="PTHR46797:SF1">
    <property type="entry name" value="METHYLPHOSPHONATE SYNTHASE"/>
    <property type="match status" value="1"/>
</dbReference>
<dbReference type="Gene3D" id="1.10.260.40">
    <property type="entry name" value="lambda repressor-like DNA-binding domains"/>
    <property type="match status" value="1"/>
</dbReference>
<dbReference type="PROSITE" id="PS50943">
    <property type="entry name" value="HTH_CROC1"/>
    <property type="match status" value="1"/>
</dbReference>
<dbReference type="GO" id="GO:0005829">
    <property type="term" value="C:cytosol"/>
    <property type="evidence" value="ECO:0007669"/>
    <property type="project" value="TreeGrafter"/>
</dbReference>
<evidence type="ECO:0000256" key="1">
    <source>
        <dbReference type="ARBA" id="ARBA00023125"/>
    </source>
</evidence>
<dbReference type="KEGG" id="cle:Clole_1405"/>
<dbReference type="GO" id="GO:0003677">
    <property type="term" value="F:DNA binding"/>
    <property type="evidence" value="ECO:0007669"/>
    <property type="project" value="UniProtKB-KW"/>
</dbReference>